<dbReference type="RefSeq" id="WP_162667263.1">
    <property type="nucleotide sequence ID" value="NZ_LR593886.1"/>
</dbReference>
<evidence type="ECO:0008006" key="3">
    <source>
        <dbReference type="Google" id="ProtNLM"/>
    </source>
</evidence>
<dbReference type="KEGG" id="gms:SOIL9_53240"/>
<proteinExistence type="predicted"/>
<sequence>MSTRARTIGIVVISVSVFGLLSGCGKEPTLDGALPVHPVSGALTFKGAPMQGAIITFYPLNPKGKYDPAPTGKVDENGRYTLTTYASNDGAPTGEYRVTVYWPGKRRGTPNDDGDLPPDQLKEVFADKKSSKLRAVVDAKENTIDFAFPQL</sequence>
<dbReference type="EMBL" id="LR593886">
    <property type="protein sequence ID" value="VTR92390.1"/>
    <property type="molecule type" value="Genomic_DNA"/>
</dbReference>
<dbReference type="AlphaFoldDB" id="A0A6P2CYV5"/>
<accession>A0A6P2CYV5</accession>
<name>A0A6P2CYV5_9BACT</name>
<organism evidence="1 2">
    <name type="scientific">Gemmata massiliana</name>
    <dbReference type="NCBI Taxonomy" id="1210884"/>
    <lineage>
        <taxon>Bacteria</taxon>
        <taxon>Pseudomonadati</taxon>
        <taxon>Planctomycetota</taxon>
        <taxon>Planctomycetia</taxon>
        <taxon>Gemmatales</taxon>
        <taxon>Gemmataceae</taxon>
        <taxon>Gemmata</taxon>
    </lineage>
</organism>
<evidence type="ECO:0000313" key="1">
    <source>
        <dbReference type="EMBL" id="VTR92390.1"/>
    </source>
</evidence>
<evidence type="ECO:0000313" key="2">
    <source>
        <dbReference type="Proteomes" id="UP000464178"/>
    </source>
</evidence>
<keyword evidence="2" id="KW-1185">Reference proteome</keyword>
<gene>
    <name evidence="1" type="ORF">SOIL9_53240</name>
</gene>
<dbReference type="PROSITE" id="PS51257">
    <property type="entry name" value="PROKAR_LIPOPROTEIN"/>
    <property type="match status" value="1"/>
</dbReference>
<dbReference type="Proteomes" id="UP000464178">
    <property type="component" value="Chromosome"/>
</dbReference>
<protein>
    <recommendedName>
        <fullName evidence="3">Carboxypeptidase regulatory-like domain-containing protein</fullName>
    </recommendedName>
</protein>
<reference evidence="1 2" key="1">
    <citation type="submission" date="2019-05" db="EMBL/GenBank/DDBJ databases">
        <authorList>
            <consortium name="Science for Life Laboratories"/>
        </authorList>
    </citation>
    <scope>NUCLEOTIDE SEQUENCE [LARGE SCALE GENOMIC DNA]</scope>
    <source>
        <strain evidence="1">Soil9</strain>
    </source>
</reference>